<feature type="region of interest" description="Disordered" evidence="1">
    <location>
        <begin position="42"/>
        <end position="64"/>
    </location>
</feature>
<dbReference type="HOGENOM" id="CLU_1587716_0_0_1"/>
<proteinExistence type="predicted"/>
<dbReference type="Proteomes" id="UP000054248">
    <property type="component" value="Unassembled WGS sequence"/>
</dbReference>
<dbReference type="AlphaFoldDB" id="A0A0C3LHH1"/>
<protein>
    <submittedName>
        <fullName evidence="2">Carbohydrate-binding module family 13 protein</fullName>
    </submittedName>
</protein>
<sequence length="168" mass="18911">MPLLLDFDEKAGRWAAAMGSGQIWVMGATIFPDYGKPGYKLPKGLASESPETAKDLPDPNPEPFRWPLTMPLPASWSFEQPPDKLREVAPGWSDDVDKYFPYKNQTEYYCSTPWFIQKVSHIQYDVAIKDPTAFPQAPPHRNKRVGPRPSCSRHMNYIISAGVGAITK</sequence>
<organism evidence="2 3">
    <name type="scientific">Tulasnella calospora MUT 4182</name>
    <dbReference type="NCBI Taxonomy" id="1051891"/>
    <lineage>
        <taxon>Eukaryota</taxon>
        <taxon>Fungi</taxon>
        <taxon>Dikarya</taxon>
        <taxon>Basidiomycota</taxon>
        <taxon>Agaricomycotina</taxon>
        <taxon>Agaricomycetes</taxon>
        <taxon>Cantharellales</taxon>
        <taxon>Tulasnellaceae</taxon>
        <taxon>Tulasnella</taxon>
    </lineage>
</organism>
<dbReference type="EMBL" id="KN822948">
    <property type="protein sequence ID" value="KIO33403.1"/>
    <property type="molecule type" value="Genomic_DNA"/>
</dbReference>
<reference evidence="2 3" key="1">
    <citation type="submission" date="2014-04" db="EMBL/GenBank/DDBJ databases">
        <authorList>
            <consortium name="DOE Joint Genome Institute"/>
            <person name="Kuo A."/>
            <person name="Girlanda M."/>
            <person name="Perotto S."/>
            <person name="Kohler A."/>
            <person name="Nagy L.G."/>
            <person name="Floudas D."/>
            <person name="Copeland A."/>
            <person name="Barry K.W."/>
            <person name="Cichocki N."/>
            <person name="Veneault-Fourrey C."/>
            <person name="LaButti K."/>
            <person name="Lindquist E.A."/>
            <person name="Lipzen A."/>
            <person name="Lundell T."/>
            <person name="Morin E."/>
            <person name="Murat C."/>
            <person name="Sun H."/>
            <person name="Tunlid A."/>
            <person name="Henrissat B."/>
            <person name="Grigoriev I.V."/>
            <person name="Hibbett D.S."/>
            <person name="Martin F."/>
            <person name="Nordberg H.P."/>
            <person name="Cantor M.N."/>
            <person name="Hua S.X."/>
        </authorList>
    </citation>
    <scope>NUCLEOTIDE SEQUENCE [LARGE SCALE GENOMIC DNA]</scope>
    <source>
        <strain evidence="2 3">MUT 4182</strain>
    </source>
</reference>
<evidence type="ECO:0000313" key="2">
    <source>
        <dbReference type="EMBL" id="KIO33403.1"/>
    </source>
</evidence>
<evidence type="ECO:0000256" key="1">
    <source>
        <dbReference type="SAM" id="MobiDB-lite"/>
    </source>
</evidence>
<name>A0A0C3LHH1_9AGAM</name>
<dbReference type="OrthoDB" id="3219092at2759"/>
<accession>A0A0C3LHH1</accession>
<evidence type="ECO:0000313" key="3">
    <source>
        <dbReference type="Proteomes" id="UP000054248"/>
    </source>
</evidence>
<reference evidence="3" key="2">
    <citation type="submission" date="2015-01" db="EMBL/GenBank/DDBJ databases">
        <title>Evolutionary Origins and Diversification of the Mycorrhizal Mutualists.</title>
        <authorList>
            <consortium name="DOE Joint Genome Institute"/>
            <consortium name="Mycorrhizal Genomics Consortium"/>
            <person name="Kohler A."/>
            <person name="Kuo A."/>
            <person name="Nagy L.G."/>
            <person name="Floudas D."/>
            <person name="Copeland A."/>
            <person name="Barry K.W."/>
            <person name="Cichocki N."/>
            <person name="Veneault-Fourrey C."/>
            <person name="LaButti K."/>
            <person name="Lindquist E.A."/>
            <person name="Lipzen A."/>
            <person name="Lundell T."/>
            <person name="Morin E."/>
            <person name="Murat C."/>
            <person name="Riley R."/>
            <person name="Ohm R."/>
            <person name="Sun H."/>
            <person name="Tunlid A."/>
            <person name="Henrissat B."/>
            <person name="Grigoriev I.V."/>
            <person name="Hibbett D.S."/>
            <person name="Martin F."/>
        </authorList>
    </citation>
    <scope>NUCLEOTIDE SEQUENCE [LARGE SCALE GENOMIC DNA]</scope>
    <source>
        <strain evidence="3">MUT 4182</strain>
    </source>
</reference>
<gene>
    <name evidence="2" type="ORF">M407DRAFT_17671</name>
</gene>
<keyword evidence="3" id="KW-1185">Reference proteome</keyword>